<reference evidence="2" key="1">
    <citation type="journal article" date="2019" name="Int. J. Syst. Evol. Microbiol.">
        <title>The Global Catalogue of Microorganisms (GCM) 10K type strain sequencing project: providing services to taxonomists for standard genome sequencing and annotation.</title>
        <authorList>
            <consortium name="The Broad Institute Genomics Platform"/>
            <consortium name="The Broad Institute Genome Sequencing Center for Infectious Disease"/>
            <person name="Wu L."/>
            <person name="Ma J."/>
        </authorList>
    </citation>
    <scope>NUCLEOTIDE SEQUENCE [LARGE SCALE GENOMIC DNA]</scope>
    <source>
        <strain evidence="2">CGMCC 1.18575</strain>
    </source>
</reference>
<gene>
    <name evidence="1" type="ORF">ACFPOF_24040</name>
</gene>
<protein>
    <submittedName>
        <fullName evidence="1">Uncharacterized protein</fullName>
    </submittedName>
</protein>
<proteinExistence type="predicted"/>
<evidence type="ECO:0000313" key="2">
    <source>
        <dbReference type="Proteomes" id="UP001596113"/>
    </source>
</evidence>
<dbReference type="RefSeq" id="WP_378137462.1">
    <property type="nucleotide sequence ID" value="NZ_JBHSMI010000052.1"/>
</dbReference>
<comment type="caution">
    <text evidence="1">The sequence shown here is derived from an EMBL/GenBank/DDBJ whole genome shotgun (WGS) entry which is preliminary data.</text>
</comment>
<name>A0ABW0HXI0_9BACL</name>
<organism evidence="1 2">
    <name type="scientific">Cohnella soli</name>
    <dbReference type="NCBI Taxonomy" id="425005"/>
    <lineage>
        <taxon>Bacteria</taxon>
        <taxon>Bacillati</taxon>
        <taxon>Bacillota</taxon>
        <taxon>Bacilli</taxon>
        <taxon>Bacillales</taxon>
        <taxon>Paenibacillaceae</taxon>
        <taxon>Cohnella</taxon>
    </lineage>
</organism>
<dbReference type="EMBL" id="JBHSMI010000052">
    <property type="protein sequence ID" value="MFC5405824.1"/>
    <property type="molecule type" value="Genomic_DNA"/>
</dbReference>
<keyword evidence="2" id="KW-1185">Reference proteome</keyword>
<accession>A0ABW0HXI0</accession>
<evidence type="ECO:0000313" key="1">
    <source>
        <dbReference type="EMBL" id="MFC5405824.1"/>
    </source>
</evidence>
<sequence>MKIYASASAFNSDPHPLHSFPNLMLGQVRKTENGAKPRITGIVGGPVEQLYAIAFASGQISPPFFSGTLPPSEQVQARIGRLDFEQAAELFAEQRLKQRKSYLRVAL</sequence>
<dbReference type="Proteomes" id="UP001596113">
    <property type="component" value="Unassembled WGS sequence"/>
</dbReference>